<evidence type="ECO:0000313" key="3">
    <source>
        <dbReference type="Proteomes" id="UP000828390"/>
    </source>
</evidence>
<evidence type="ECO:0000256" key="1">
    <source>
        <dbReference type="SAM" id="SignalP"/>
    </source>
</evidence>
<reference evidence="2" key="1">
    <citation type="journal article" date="2019" name="bioRxiv">
        <title>The Genome of the Zebra Mussel, Dreissena polymorpha: A Resource for Invasive Species Research.</title>
        <authorList>
            <person name="McCartney M.A."/>
            <person name="Auch B."/>
            <person name="Kono T."/>
            <person name="Mallez S."/>
            <person name="Zhang Y."/>
            <person name="Obille A."/>
            <person name="Becker A."/>
            <person name="Abrahante J.E."/>
            <person name="Garbe J."/>
            <person name="Badalamenti J.P."/>
            <person name="Herman A."/>
            <person name="Mangelson H."/>
            <person name="Liachko I."/>
            <person name="Sullivan S."/>
            <person name="Sone E.D."/>
            <person name="Koren S."/>
            <person name="Silverstein K.A.T."/>
            <person name="Beckman K.B."/>
            <person name="Gohl D.M."/>
        </authorList>
    </citation>
    <scope>NUCLEOTIDE SEQUENCE</scope>
    <source>
        <strain evidence="2">Duluth1</strain>
        <tissue evidence="2">Whole animal</tissue>
    </source>
</reference>
<dbReference type="Proteomes" id="UP000828390">
    <property type="component" value="Unassembled WGS sequence"/>
</dbReference>
<feature type="signal peptide" evidence="1">
    <location>
        <begin position="1"/>
        <end position="16"/>
    </location>
</feature>
<organism evidence="2 3">
    <name type="scientific">Dreissena polymorpha</name>
    <name type="common">Zebra mussel</name>
    <name type="synonym">Mytilus polymorpha</name>
    <dbReference type="NCBI Taxonomy" id="45954"/>
    <lineage>
        <taxon>Eukaryota</taxon>
        <taxon>Metazoa</taxon>
        <taxon>Spiralia</taxon>
        <taxon>Lophotrochozoa</taxon>
        <taxon>Mollusca</taxon>
        <taxon>Bivalvia</taxon>
        <taxon>Autobranchia</taxon>
        <taxon>Heteroconchia</taxon>
        <taxon>Euheterodonta</taxon>
        <taxon>Imparidentia</taxon>
        <taxon>Neoheterodontei</taxon>
        <taxon>Myida</taxon>
        <taxon>Dreissenoidea</taxon>
        <taxon>Dreissenidae</taxon>
        <taxon>Dreissena</taxon>
    </lineage>
</organism>
<dbReference type="AlphaFoldDB" id="A0A9D4JQ32"/>
<feature type="chain" id="PRO_5038789442" evidence="1">
    <location>
        <begin position="17"/>
        <end position="51"/>
    </location>
</feature>
<reference evidence="2" key="2">
    <citation type="submission" date="2020-11" db="EMBL/GenBank/DDBJ databases">
        <authorList>
            <person name="McCartney M.A."/>
            <person name="Auch B."/>
            <person name="Kono T."/>
            <person name="Mallez S."/>
            <person name="Becker A."/>
            <person name="Gohl D.M."/>
            <person name="Silverstein K.A.T."/>
            <person name="Koren S."/>
            <person name="Bechman K.B."/>
            <person name="Herman A."/>
            <person name="Abrahante J.E."/>
            <person name="Garbe J."/>
        </authorList>
    </citation>
    <scope>NUCLEOTIDE SEQUENCE</scope>
    <source>
        <strain evidence="2">Duluth1</strain>
        <tissue evidence="2">Whole animal</tissue>
    </source>
</reference>
<evidence type="ECO:0000313" key="2">
    <source>
        <dbReference type="EMBL" id="KAH3820355.1"/>
    </source>
</evidence>
<comment type="caution">
    <text evidence="2">The sequence shown here is derived from an EMBL/GenBank/DDBJ whole genome shotgun (WGS) entry which is preliminary data.</text>
</comment>
<name>A0A9D4JQ32_DREPO</name>
<dbReference type="EMBL" id="JAIWYP010000005">
    <property type="protein sequence ID" value="KAH3820355.1"/>
    <property type="molecule type" value="Genomic_DNA"/>
</dbReference>
<accession>A0A9D4JQ32</accession>
<gene>
    <name evidence="2" type="ORF">DPMN_122101</name>
</gene>
<protein>
    <submittedName>
        <fullName evidence="2">Uncharacterized protein</fullName>
    </submittedName>
</protein>
<keyword evidence="3" id="KW-1185">Reference proteome</keyword>
<keyword evidence="1" id="KW-0732">Signal</keyword>
<sequence>MHIKLLLLVGLEVLKAEQEDIHLNHMLMELRVLGEIWKNIHLNRLPMGLVY</sequence>
<proteinExistence type="predicted"/>